<accession>A0AAN9MWD7</accession>
<organism evidence="3 4">
    <name type="scientific">Canavalia gladiata</name>
    <name type="common">Sword bean</name>
    <name type="synonym">Dolichos gladiatus</name>
    <dbReference type="NCBI Taxonomy" id="3824"/>
    <lineage>
        <taxon>Eukaryota</taxon>
        <taxon>Viridiplantae</taxon>
        <taxon>Streptophyta</taxon>
        <taxon>Embryophyta</taxon>
        <taxon>Tracheophyta</taxon>
        <taxon>Spermatophyta</taxon>
        <taxon>Magnoliopsida</taxon>
        <taxon>eudicotyledons</taxon>
        <taxon>Gunneridae</taxon>
        <taxon>Pentapetalae</taxon>
        <taxon>rosids</taxon>
        <taxon>fabids</taxon>
        <taxon>Fabales</taxon>
        <taxon>Fabaceae</taxon>
        <taxon>Papilionoideae</taxon>
        <taxon>50 kb inversion clade</taxon>
        <taxon>NPAAA clade</taxon>
        <taxon>indigoferoid/millettioid clade</taxon>
        <taxon>Phaseoleae</taxon>
        <taxon>Canavalia</taxon>
    </lineage>
</organism>
<keyword evidence="4" id="KW-1185">Reference proteome</keyword>
<dbReference type="Proteomes" id="UP001367508">
    <property type="component" value="Unassembled WGS sequence"/>
</dbReference>
<sequence>MMRDTLSFSSLKNTPKNNGGSVFIHSNTERENQTGKAAVVARSQSPPELLPIFHYSEKYPTRPEPVSFSKGGFSTLFSCPLRERRTSTYVCNCGLFSVATFASVSGSAVSCCADSQVDFGLFFWLSLLRSATLWDSLLLLLRSVWFPSFLGCLIPWSCLVFLVVAKFGGE</sequence>
<dbReference type="AlphaFoldDB" id="A0AAN9MWD7"/>
<feature type="transmembrane region" description="Helical" evidence="2">
    <location>
        <begin position="148"/>
        <end position="168"/>
    </location>
</feature>
<name>A0AAN9MWD7_CANGL</name>
<protein>
    <submittedName>
        <fullName evidence="3">Uncharacterized protein</fullName>
    </submittedName>
</protein>
<dbReference type="EMBL" id="JAYMYQ010000001">
    <property type="protein sequence ID" value="KAK7359437.1"/>
    <property type="molecule type" value="Genomic_DNA"/>
</dbReference>
<proteinExistence type="predicted"/>
<reference evidence="3 4" key="1">
    <citation type="submission" date="2024-01" db="EMBL/GenBank/DDBJ databases">
        <title>The genomes of 5 underutilized Papilionoideae crops provide insights into root nodulation and disease resistanc.</title>
        <authorList>
            <person name="Jiang F."/>
        </authorList>
    </citation>
    <scope>NUCLEOTIDE SEQUENCE [LARGE SCALE GENOMIC DNA]</scope>
    <source>
        <strain evidence="3">LVBAO_FW01</strain>
        <tissue evidence="3">Leaves</tissue>
    </source>
</reference>
<evidence type="ECO:0000256" key="2">
    <source>
        <dbReference type="SAM" id="Phobius"/>
    </source>
</evidence>
<gene>
    <name evidence="3" type="ORF">VNO77_01397</name>
</gene>
<keyword evidence="2" id="KW-0472">Membrane</keyword>
<keyword evidence="2" id="KW-1133">Transmembrane helix</keyword>
<evidence type="ECO:0000313" key="3">
    <source>
        <dbReference type="EMBL" id="KAK7359437.1"/>
    </source>
</evidence>
<keyword evidence="2" id="KW-0812">Transmembrane</keyword>
<evidence type="ECO:0000256" key="1">
    <source>
        <dbReference type="SAM" id="MobiDB-lite"/>
    </source>
</evidence>
<comment type="caution">
    <text evidence="3">The sequence shown here is derived from an EMBL/GenBank/DDBJ whole genome shotgun (WGS) entry which is preliminary data.</text>
</comment>
<feature type="region of interest" description="Disordered" evidence="1">
    <location>
        <begin position="1"/>
        <end position="24"/>
    </location>
</feature>
<evidence type="ECO:0000313" key="4">
    <source>
        <dbReference type="Proteomes" id="UP001367508"/>
    </source>
</evidence>